<dbReference type="Pfam" id="PF02525">
    <property type="entry name" value="Flavodoxin_2"/>
    <property type="match status" value="1"/>
</dbReference>
<dbReference type="GO" id="GO:0003955">
    <property type="term" value="F:NAD(P)H dehydrogenase (quinone) activity"/>
    <property type="evidence" value="ECO:0007669"/>
    <property type="project" value="TreeGrafter"/>
</dbReference>
<keyword evidence="4" id="KW-1185">Reference proteome</keyword>
<comment type="caution">
    <text evidence="3">The sequence shown here is derived from an EMBL/GenBank/DDBJ whole genome shotgun (WGS) entry which is preliminary data.</text>
</comment>
<evidence type="ECO:0000313" key="4">
    <source>
        <dbReference type="Proteomes" id="UP000576082"/>
    </source>
</evidence>
<dbReference type="Gene3D" id="3.40.50.360">
    <property type="match status" value="1"/>
</dbReference>
<dbReference type="InterPro" id="IPR032710">
    <property type="entry name" value="NTF2-like_dom_sf"/>
</dbReference>
<dbReference type="RefSeq" id="WP_169655671.1">
    <property type="nucleotide sequence ID" value="NZ_JABANE010000010.1"/>
</dbReference>
<dbReference type="EMBL" id="JABANE010000010">
    <property type="protein sequence ID" value="NME67372.1"/>
    <property type="molecule type" value="Genomic_DNA"/>
</dbReference>
<dbReference type="PANTHER" id="PTHR47307:SF1">
    <property type="entry name" value="GLUTATHIONE-REGULATED POTASSIUM-EFFLUX SYSTEM ANCILLARY PROTEIN KEFG"/>
    <property type="match status" value="1"/>
</dbReference>
<feature type="domain" description="Flavodoxin-like fold" evidence="2">
    <location>
        <begin position="1"/>
        <end position="170"/>
    </location>
</feature>
<dbReference type="PANTHER" id="PTHR47307">
    <property type="entry name" value="GLUTATHIONE-REGULATED POTASSIUM-EFFLUX SYSTEM ANCILLARY PROTEIN KEFG"/>
    <property type="match status" value="1"/>
</dbReference>
<proteinExistence type="predicted"/>
<dbReference type="InterPro" id="IPR046980">
    <property type="entry name" value="KefG/KefF"/>
</dbReference>
<dbReference type="SUPFAM" id="SSF54427">
    <property type="entry name" value="NTF2-like"/>
    <property type="match status" value="1"/>
</dbReference>
<name>A0A7X9P1N5_9BACT</name>
<dbReference type="InterPro" id="IPR003680">
    <property type="entry name" value="Flavodoxin_fold"/>
</dbReference>
<evidence type="ECO:0000313" key="3">
    <source>
        <dbReference type="EMBL" id="NME67372.1"/>
    </source>
</evidence>
<keyword evidence="1" id="KW-0560">Oxidoreductase</keyword>
<evidence type="ECO:0000256" key="1">
    <source>
        <dbReference type="ARBA" id="ARBA00023002"/>
    </source>
</evidence>
<dbReference type="SUPFAM" id="SSF52218">
    <property type="entry name" value="Flavoproteins"/>
    <property type="match status" value="1"/>
</dbReference>
<dbReference type="InterPro" id="IPR029039">
    <property type="entry name" value="Flavoprotein-like_sf"/>
</dbReference>
<protein>
    <submittedName>
        <fullName evidence="3">Flavodoxin family protein</fullName>
    </submittedName>
</protein>
<dbReference type="Proteomes" id="UP000576082">
    <property type="component" value="Unassembled WGS sequence"/>
</dbReference>
<reference evidence="3 4" key="1">
    <citation type="submission" date="2020-04" db="EMBL/GenBank/DDBJ databases">
        <title>Flammeovirga sp. SR4, a novel species isolated from seawater.</title>
        <authorList>
            <person name="Wang X."/>
        </authorList>
    </citation>
    <scope>NUCLEOTIDE SEQUENCE [LARGE SCALE GENOMIC DNA]</scope>
    <source>
        <strain evidence="3 4">ATCC 23126</strain>
    </source>
</reference>
<dbReference type="GO" id="GO:0010181">
    <property type="term" value="F:FMN binding"/>
    <property type="evidence" value="ECO:0007669"/>
    <property type="project" value="TreeGrafter"/>
</dbReference>
<gene>
    <name evidence="3" type="ORF">HHU12_05295</name>
</gene>
<organism evidence="3 4">
    <name type="scientific">Flammeovirga aprica JL-4</name>
    <dbReference type="NCBI Taxonomy" id="694437"/>
    <lineage>
        <taxon>Bacteria</taxon>
        <taxon>Pseudomonadati</taxon>
        <taxon>Bacteroidota</taxon>
        <taxon>Cytophagia</taxon>
        <taxon>Cytophagales</taxon>
        <taxon>Flammeovirgaceae</taxon>
        <taxon>Flammeovirga</taxon>
    </lineage>
</organism>
<accession>A0A7X9P1N5</accession>
<dbReference type="AlphaFoldDB" id="A0A7X9P1N5"/>
<evidence type="ECO:0000259" key="2">
    <source>
        <dbReference type="Pfam" id="PF02525"/>
    </source>
</evidence>
<sequence>MKTLMIVAHPELEKSIANKYISTTIKEKVEDIEVRDIFKLYPDYKIDIEAEHEALLKADTIIFQYPFYWYNMPAILKAWFDAVFSFNFAYGPEGDKLKGKNFLLSFTVGGPSDAYSPLGYNHFRIEDFLKPMEQSAYLAKMNYLDPIYEHGMVFIPGVYNTQEIVEQRAEKQLDRIITTLKSLSEADPEQKIKDFIKDWFAQFDVLGDEGYFTNHLLKETVLKFPEGEFRGHEGFKEWYDGIRKTIKPDNKHTIKSIVVTESNGLYNVDLNVSLEAETVSGEALNLNVKEDWKVEITRDDRMKIHEYIVQPL</sequence>
<dbReference type="GO" id="GO:0009055">
    <property type="term" value="F:electron transfer activity"/>
    <property type="evidence" value="ECO:0007669"/>
    <property type="project" value="TreeGrafter"/>
</dbReference>